<accession>A0A3A9ANK0</accession>
<sequence>MKQVIDKINEADLVLVGLGEELDILTGLKNDPEYQKKLEKIKKSWLIPYIEKVEIEKRTEEKKAFYSQLADCLKGKNYFIVSVCMDSKIHEAGLDERRIVEPCGGYGKMQCREKCSDELYDVPEKILHQIRDWQMLSCSERQLKDLEEIEEPICPHCGRPLVFNNVKASNYVEEGYLTQWSAYKKWLQGTVNKRVCLLEIGVGMNYPTVIRWPFEKIAFYNQKAELFRVHSRLYHLTEEIQGKGHGICQKPEEFMNKLMKRK</sequence>
<proteinExistence type="predicted"/>
<dbReference type="Proteomes" id="UP000280696">
    <property type="component" value="Unassembled WGS sequence"/>
</dbReference>
<dbReference type="EMBL" id="RAYQ01000004">
    <property type="protein sequence ID" value="RKI92898.1"/>
    <property type="molecule type" value="Genomic_DNA"/>
</dbReference>
<evidence type="ECO:0000313" key="2">
    <source>
        <dbReference type="Proteomes" id="UP000280696"/>
    </source>
</evidence>
<evidence type="ECO:0000313" key="1">
    <source>
        <dbReference type="EMBL" id="RKI92898.1"/>
    </source>
</evidence>
<dbReference type="OrthoDB" id="394960at2"/>
<dbReference type="AlphaFoldDB" id="A0A3A9ANK0"/>
<keyword evidence="2" id="KW-1185">Reference proteome</keyword>
<name>A0A3A9ANK0_9FIRM</name>
<dbReference type="SUPFAM" id="SSF52467">
    <property type="entry name" value="DHS-like NAD/FAD-binding domain"/>
    <property type="match status" value="1"/>
</dbReference>
<gene>
    <name evidence="1" type="ORF">D7V94_06230</name>
</gene>
<dbReference type="InterPro" id="IPR029035">
    <property type="entry name" value="DHS-like_NAD/FAD-binding_dom"/>
</dbReference>
<evidence type="ECO:0008006" key="3">
    <source>
        <dbReference type="Google" id="ProtNLM"/>
    </source>
</evidence>
<organism evidence="1 2">
    <name type="scientific">Parablautia intestinalis</name>
    <dbReference type="NCBI Taxonomy" id="2320100"/>
    <lineage>
        <taxon>Bacteria</taxon>
        <taxon>Bacillati</taxon>
        <taxon>Bacillota</taxon>
        <taxon>Clostridia</taxon>
        <taxon>Lachnospirales</taxon>
        <taxon>Lachnospiraceae</taxon>
        <taxon>Parablautia</taxon>
    </lineage>
</organism>
<reference evidence="1 2" key="1">
    <citation type="submission" date="2018-09" db="EMBL/GenBank/DDBJ databases">
        <title>Murine metabolic-syndrome-specific gut microbial biobank.</title>
        <authorList>
            <person name="Liu C."/>
        </authorList>
    </citation>
    <scope>NUCLEOTIDE SEQUENCE [LARGE SCALE GENOMIC DNA]</scope>
    <source>
        <strain evidence="1 2">0.1xD8-82</strain>
    </source>
</reference>
<dbReference type="RefSeq" id="WP_120467837.1">
    <property type="nucleotide sequence ID" value="NZ_RAYQ01000004.1"/>
</dbReference>
<comment type="caution">
    <text evidence="1">The sequence shown here is derived from an EMBL/GenBank/DDBJ whole genome shotgun (WGS) entry which is preliminary data.</text>
</comment>
<protein>
    <recommendedName>
        <fullName evidence="3">NAD-dependent protein deacetylase, SIR2 family</fullName>
    </recommendedName>
</protein>